<dbReference type="EMBL" id="LZDS01000001">
    <property type="protein sequence ID" value="OBX29983.1"/>
    <property type="molecule type" value="Genomic_DNA"/>
</dbReference>
<reference evidence="2" key="1">
    <citation type="submission" date="2016-06" db="EMBL/GenBank/DDBJ databases">
        <authorList>
            <person name="Radolfova-Krizova L."/>
            <person name="Nemec A."/>
        </authorList>
    </citation>
    <scope>NUCLEOTIDE SEQUENCE [LARGE SCALE GENOMIC DNA]</scope>
    <source>
        <strain evidence="2">ANC 4275</strain>
    </source>
</reference>
<keyword evidence="2" id="KW-1185">Reference proteome</keyword>
<dbReference type="Proteomes" id="UP000185753">
    <property type="component" value="Unassembled WGS sequence"/>
</dbReference>
<protein>
    <submittedName>
        <fullName evidence="1">Uncharacterized protein</fullName>
    </submittedName>
</protein>
<dbReference type="AlphaFoldDB" id="A0A1A7REX0"/>
<dbReference type="RefSeq" id="WP_067761329.1">
    <property type="nucleotide sequence ID" value="NZ_CP183909.1"/>
</dbReference>
<comment type="caution">
    <text evidence="1">The sequence shown here is derived from an EMBL/GenBank/DDBJ whole genome shotgun (WGS) entry which is preliminary data.</text>
</comment>
<dbReference type="OrthoDB" id="9927233at2"/>
<organism evidence="1 2">
    <name type="scientific">Acinetobacter gandensis</name>
    <dbReference type="NCBI Taxonomy" id="1443941"/>
    <lineage>
        <taxon>Bacteria</taxon>
        <taxon>Pseudomonadati</taxon>
        <taxon>Pseudomonadota</taxon>
        <taxon>Gammaproteobacteria</taxon>
        <taxon>Moraxellales</taxon>
        <taxon>Moraxellaceae</taxon>
        <taxon>Acinetobacter</taxon>
    </lineage>
</organism>
<evidence type="ECO:0000313" key="1">
    <source>
        <dbReference type="EMBL" id="OBX29983.1"/>
    </source>
</evidence>
<proteinExistence type="predicted"/>
<accession>A0A1A7REX0</accession>
<gene>
    <name evidence="1" type="ORF">A9J31_00240</name>
</gene>
<name>A0A1A7REX0_9GAMM</name>
<sequence length="62" mass="7494">MMRNDRVQVTKHVAHYDINPFVDSRRVIRNDRVQYNMPKVEKVAEKKQRIMRNDRVSVIKAI</sequence>
<evidence type="ECO:0000313" key="2">
    <source>
        <dbReference type="Proteomes" id="UP000185753"/>
    </source>
</evidence>